<evidence type="ECO:0000313" key="2">
    <source>
        <dbReference type="Proteomes" id="UP000320591"/>
    </source>
</evidence>
<sequence>MTDATGMTKEYALARIIELNDFQRMIGLSGHPGQGQFVVTGPNFLGDDMRVGYCVQVRKKVGQFGSDMVFLRHANGSLTVHENQCYCAMNAEQETLARSFFEVLPEDEEYEQGYSDCQKVHEIGFVIEHSQSRGAPDAPFAITITNGDARHEDWII</sequence>
<reference evidence="1 2" key="1">
    <citation type="journal article" date="2019" name="Environ. Microbiol.">
        <title>The phytopathogenic nature of Dickeya aquatica 174/2 and the dynamic early evolution of Dickeya pathogenicity.</title>
        <authorList>
            <person name="Duprey A."/>
            <person name="Taib N."/>
            <person name="Leonard S."/>
            <person name="Garin T."/>
            <person name="Flandrois J.P."/>
            <person name="Nasser W."/>
            <person name="Brochier-Armanet C."/>
            <person name="Reverchon S."/>
        </authorList>
    </citation>
    <scope>NUCLEOTIDE SEQUENCE [LARGE SCALE GENOMIC DNA]</scope>
    <source>
        <strain evidence="1 2">NCPPB 569</strain>
    </source>
</reference>
<name>A0A5B8HR22_9GAMM</name>
<protein>
    <submittedName>
        <fullName evidence="1">Plasmid protein</fullName>
    </submittedName>
</protein>
<organism evidence="1 2">
    <name type="scientific">Dickeya poaceiphila</name>
    <dbReference type="NCBI Taxonomy" id="568768"/>
    <lineage>
        <taxon>Bacteria</taxon>
        <taxon>Pseudomonadati</taxon>
        <taxon>Pseudomonadota</taxon>
        <taxon>Gammaproteobacteria</taxon>
        <taxon>Enterobacterales</taxon>
        <taxon>Pectobacteriaceae</taxon>
        <taxon>Dickeya</taxon>
    </lineage>
</organism>
<dbReference type="KEGG" id="dic:Dpoa569_0002875"/>
<dbReference type="AlphaFoldDB" id="A0A5B8HR22"/>
<dbReference type="EMBL" id="CP042220">
    <property type="protein sequence ID" value="QDX30926.1"/>
    <property type="molecule type" value="Genomic_DNA"/>
</dbReference>
<dbReference type="RefSeq" id="WP_042873820.1">
    <property type="nucleotide sequence ID" value="NZ_CM001975.1"/>
</dbReference>
<dbReference type="STRING" id="568768.GCA_000406125_00977"/>
<evidence type="ECO:0000313" key="1">
    <source>
        <dbReference type="EMBL" id="QDX30926.1"/>
    </source>
</evidence>
<accession>A0A5B8HR22</accession>
<keyword evidence="2" id="KW-1185">Reference proteome</keyword>
<gene>
    <name evidence="1" type="ORF">Dpoa569_0002875</name>
</gene>
<dbReference type="OrthoDB" id="9157477at2"/>
<proteinExistence type="predicted"/>
<dbReference type="Proteomes" id="UP000320591">
    <property type="component" value="Chromosome"/>
</dbReference>